<proteinExistence type="predicted"/>
<keyword evidence="3" id="KW-1185">Reference proteome</keyword>
<dbReference type="OrthoDB" id="1714508at2759"/>
<sequence length="270" mass="28851">MLQGEHAIVSFSIRVDSAIGLSLYGDDSDSDSSPPRNDAPKSSKGLISAPGSDARKSTNGGLKGQIVIKRPSATHKAHPRVSAAGMEGMATVPVRTRTPTPNAEASSSSSNHAEDDLTRIRELLRPPSIPGMEDWGIPPPSSAPCDPAIESKLAQFHTLKNADPPKHFNDSLVGSRAFHNPHLYAKLVEFVDVADERTTNFPKNLWDPGKVEQGWYAASIAEVQKTRAEAQSAAQAPGKRSQIAFAPGKSKGDREKGARYHPYGGGSSKR</sequence>
<reference evidence="2" key="1">
    <citation type="submission" date="2020-05" db="EMBL/GenBank/DDBJ databases">
        <title>Mycena genomes resolve the evolution of fungal bioluminescence.</title>
        <authorList>
            <person name="Tsai I.J."/>
        </authorList>
    </citation>
    <scope>NUCLEOTIDE SEQUENCE</scope>
    <source>
        <strain evidence="2">110903Hualien_Pintung</strain>
    </source>
</reference>
<dbReference type="AlphaFoldDB" id="A0A8H6TI58"/>
<organism evidence="2 3">
    <name type="scientific">Mycena chlorophos</name>
    <name type="common">Agaric fungus</name>
    <name type="synonym">Agaricus chlorophos</name>
    <dbReference type="NCBI Taxonomy" id="658473"/>
    <lineage>
        <taxon>Eukaryota</taxon>
        <taxon>Fungi</taxon>
        <taxon>Dikarya</taxon>
        <taxon>Basidiomycota</taxon>
        <taxon>Agaricomycotina</taxon>
        <taxon>Agaricomycetes</taxon>
        <taxon>Agaricomycetidae</taxon>
        <taxon>Agaricales</taxon>
        <taxon>Marasmiineae</taxon>
        <taxon>Mycenaceae</taxon>
        <taxon>Mycena</taxon>
    </lineage>
</organism>
<evidence type="ECO:0000256" key="1">
    <source>
        <dbReference type="SAM" id="MobiDB-lite"/>
    </source>
</evidence>
<feature type="region of interest" description="Disordered" evidence="1">
    <location>
        <begin position="22"/>
        <end position="116"/>
    </location>
</feature>
<dbReference type="Pfam" id="PF07818">
    <property type="entry name" value="HCNGP"/>
    <property type="match status" value="1"/>
</dbReference>
<dbReference type="EMBL" id="JACAZE010000003">
    <property type="protein sequence ID" value="KAF7319183.1"/>
    <property type="molecule type" value="Genomic_DNA"/>
</dbReference>
<dbReference type="InterPro" id="IPR012479">
    <property type="entry name" value="SAP30BP"/>
</dbReference>
<name>A0A8H6TI58_MYCCL</name>
<dbReference type="GO" id="GO:0005634">
    <property type="term" value="C:nucleus"/>
    <property type="evidence" value="ECO:0007669"/>
    <property type="project" value="TreeGrafter"/>
</dbReference>
<dbReference type="PANTHER" id="PTHR13464:SF0">
    <property type="entry name" value="SAP30-BINDING PROTEIN"/>
    <property type="match status" value="1"/>
</dbReference>
<accession>A0A8H6TI58</accession>
<dbReference type="PANTHER" id="PTHR13464">
    <property type="entry name" value="TRANSCRIPTIONAL REGULATOR PROTEIN HCNGP"/>
    <property type="match status" value="1"/>
</dbReference>
<dbReference type="Proteomes" id="UP000613580">
    <property type="component" value="Unassembled WGS sequence"/>
</dbReference>
<evidence type="ECO:0000313" key="3">
    <source>
        <dbReference type="Proteomes" id="UP000613580"/>
    </source>
</evidence>
<evidence type="ECO:0000313" key="2">
    <source>
        <dbReference type="EMBL" id="KAF7319183.1"/>
    </source>
</evidence>
<comment type="caution">
    <text evidence="2">The sequence shown here is derived from an EMBL/GenBank/DDBJ whole genome shotgun (WGS) entry which is preliminary data.</text>
</comment>
<dbReference type="GO" id="GO:0006355">
    <property type="term" value="P:regulation of DNA-templated transcription"/>
    <property type="evidence" value="ECO:0007669"/>
    <property type="project" value="InterPro"/>
</dbReference>
<gene>
    <name evidence="2" type="ORF">HMN09_00254800</name>
</gene>
<feature type="compositionally biased region" description="Low complexity" evidence="1">
    <location>
        <begin position="91"/>
        <end position="110"/>
    </location>
</feature>
<feature type="region of interest" description="Disordered" evidence="1">
    <location>
        <begin position="228"/>
        <end position="270"/>
    </location>
</feature>
<protein>
    <submittedName>
        <fullName evidence="2">HCNGP-domain-containing protein</fullName>
    </submittedName>
</protein>